<evidence type="ECO:0000256" key="1">
    <source>
        <dbReference type="ARBA" id="ARBA00006941"/>
    </source>
</evidence>
<gene>
    <name evidence="4" type="primary">ckb1</name>
    <name evidence="4" type="ORF">NGRA_0013</name>
</gene>
<dbReference type="GO" id="GO:0016301">
    <property type="term" value="F:kinase activity"/>
    <property type="evidence" value="ECO:0007669"/>
    <property type="project" value="UniProtKB-KW"/>
</dbReference>
<protein>
    <recommendedName>
        <fullName evidence="3">Casein kinase II subunit beta</fullName>
        <shortName evidence="3">CK II beta</shortName>
    </recommendedName>
</protein>
<dbReference type="Pfam" id="PF01214">
    <property type="entry name" value="CK_II_beta"/>
    <property type="match status" value="1"/>
</dbReference>
<evidence type="ECO:0000256" key="2">
    <source>
        <dbReference type="ARBA" id="ARBA00045899"/>
    </source>
</evidence>
<dbReference type="AlphaFoldDB" id="A0A9P6H1N8"/>
<evidence type="ECO:0000313" key="5">
    <source>
        <dbReference type="Proteomes" id="UP000740883"/>
    </source>
</evidence>
<reference evidence="4 5" key="1">
    <citation type="journal article" date="2020" name="Genome Biol. Evol.">
        <title>Comparative genomics of strictly vertically transmitted, feminizing microsporidia endosymbionts of amphipod crustaceans.</title>
        <authorList>
            <person name="Cormier A."/>
            <person name="Chebbi M.A."/>
            <person name="Giraud I."/>
            <person name="Wattier R."/>
            <person name="Teixeira M."/>
            <person name="Gilbert C."/>
            <person name="Rigaud T."/>
            <person name="Cordaux R."/>
        </authorList>
    </citation>
    <scope>NUCLEOTIDE SEQUENCE [LARGE SCALE GENOMIC DNA]</scope>
    <source>
        <strain evidence="4 5">Ou3-Ou53</strain>
    </source>
</reference>
<dbReference type="EMBL" id="SBJO01000001">
    <property type="protein sequence ID" value="KAF9765063.1"/>
    <property type="molecule type" value="Genomic_DNA"/>
</dbReference>
<dbReference type="SUPFAM" id="SSF57798">
    <property type="entry name" value="Casein kinase II beta subunit"/>
    <property type="match status" value="1"/>
</dbReference>
<comment type="similarity">
    <text evidence="1 3">Belongs to the casein kinase 2 subunit beta family.</text>
</comment>
<proteinExistence type="inferred from homology"/>
<name>A0A9P6H1N8_9MICR</name>
<dbReference type="InterPro" id="IPR035991">
    <property type="entry name" value="Casein_kinase_II_beta-like"/>
</dbReference>
<dbReference type="Gene3D" id="1.10.1820.10">
    <property type="entry name" value="protein kinase ck2 holoenzyme, chain C, domain 1"/>
    <property type="match status" value="1"/>
</dbReference>
<accession>A0A9P6H1N8</accession>
<evidence type="ECO:0000256" key="3">
    <source>
        <dbReference type="RuleBase" id="RU361268"/>
    </source>
</evidence>
<evidence type="ECO:0000313" key="4">
    <source>
        <dbReference type="EMBL" id="KAF9765063.1"/>
    </source>
</evidence>
<dbReference type="PANTHER" id="PTHR11740:SF0">
    <property type="entry name" value="CASEIN KINASE II SUBUNIT BETA"/>
    <property type="match status" value="1"/>
</dbReference>
<dbReference type="Gene3D" id="2.20.25.20">
    <property type="match status" value="1"/>
</dbReference>
<comment type="caution">
    <text evidence="4">The sequence shown here is derived from an EMBL/GenBank/DDBJ whole genome shotgun (WGS) entry which is preliminary data.</text>
</comment>
<keyword evidence="4" id="KW-0808">Transferase</keyword>
<keyword evidence="4" id="KW-0418">Kinase</keyword>
<dbReference type="InterPro" id="IPR016149">
    <property type="entry name" value="Casein_kin_II_reg-sub_N"/>
</dbReference>
<organism evidence="4 5">
    <name type="scientific">Nosema granulosis</name>
    <dbReference type="NCBI Taxonomy" id="83296"/>
    <lineage>
        <taxon>Eukaryota</taxon>
        <taxon>Fungi</taxon>
        <taxon>Fungi incertae sedis</taxon>
        <taxon>Microsporidia</taxon>
        <taxon>Nosematidae</taxon>
        <taxon>Nosema</taxon>
    </lineage>
</organism>
<dbReference type="PRINTS" id="PR00472">
    <property type="entry name" value="CASNKINASEII"/>
</dbReference>
<comment type="subunit">
    <text evidence="3">Tetramer of two alpha and two beta subunits.</text>
</comment>
<dbReference type="OrthoDB" id="2275560at2759"/>
<comment type="function">
    <text evidence="2 3">Regulatory subunit of casein kinase II/CK2. As part of the kinase complex regulates the basal catalytic activity of the alpha subunit a constitutively active serine/threonine-protein kinase that phosphorylates a large number of substrates containing acidic residues C-terminal to the phosphorylated serine or threonine.</text>
</comment>
<sequence>MDEKCKMYELEDSEENDATYWAGEFFKKKENTFLARIDDSFIEDSFNLVGLNKKVDNLKKSYNAIIDKTKSQDYIEESCLYYLLHQRYIYSMSGLEAILEKVMNKEYGTCSRLGCSAKLIPVGESNEPRVSPTRLFCHVCSCLYMPKGPIKALDGCAWGTSFPMFLIITFPYKFKQKNNTPYVPRLFGFRVCPQDNFDSLEDE</sequence>
<keyword evidence="5" id="KW-1185">Reference proteome</keyword>
<dbReference type="InterPro" id="IPR000704">
    <property type="entry name" value="Casein_kinase_II_reg-sub"/>
</dbReference>
<dbReference type="GO" id="GO:0005737">
    <property type="term" value="C:cytoplasm"/>
    <property type="evidence" value="ECO:0007669"/>
    <property type="project" value="TreeGrafter"/>
</dbReference>
<dbReference type="Proteomes" id="UP000740883">
    <property type="component" value="Unassembled WGS sequence"/>
</dbReference>
<dbReference type="GO" id="GO:0019887">
    <property type="term" value="F:protein kinase regulator activity"/>
    <property type="evidence" value="ECO:0007669"/>
    <property type="project" value="InterPro"/>
</dbReference>
<dbReference type="SMART" id="SM01085">
    <property type="entry name" value="CK_II_beta"/>
    <property type="match status" value="1"/>
</dbReference>
<dbReference type="GO" id="GO:0005956">
    <property type="term" value="C:protein kinase CK2 complex"/>
    <property type="evidence" value="ECO:0007669"/>
    <property type="project" value="UniProtKB-UniRule"/>
</dbReference>
<dbReference type="PANTHER" id="PTHR11740">
    <property type="entry name" value="CASEIN KINASE II SUBUNIT BETA"/>
    <property type="match status" value="1"/>
</dbReference>